<keyword evidence="6" id="KW-1185">Reference proteome</keyword>
<dbReference type="InterPro" id="IPR015947">
    <property type="entry name" value="PUA-like_sf"/>
</dbReference>
<evidence type="ECO:0000259" key="4">
    <source>
        <dbReference type="PROSITE" id="PS51015"/>
    </source>
</evidence>
<evidence type="ECO:0000313" key="6">
    <source>
        <dbReference type="Proteomes" id="UP001150217"/>
    </source>
</evidence>
<dbReference type="EMBL" id="JANVFT010000065">
    <property type="protein sequence ID" value="KAJ4478603.1"/>
    <property type="molecule type" value="Genomic_DNA"/>
</dbReference>
<proteinExistence type="predicted"/>
<sequence length="253" mass="28710">MPDPRNIFKNRYKKQTKTYGYGKVAGIEVGTILSSRQECSDRGLHGPTQAGIHGNATYGAYSVVLSGGYEDDEDNGERVWYTGEGGRKNGGGPQIADQDWKNKNNRSLKISCAPDRYPIRVIRGHTLHSRYAPSWGYRYDGLYRVAKAIQVRGKAGKLLCKFLFVVRIMRFHLIYTYGIISDKKGNLHSHNRPQDRPPHYTHRGPSSTPIFILAPTMRARPRRSNPLLRGAQVLPPLMVPIFRTTEDRTTNRR</sequence>
<dbReference type="SMART" id="SM00466">
    <property type="entry name" value="SRA"/>
    <property type="match status" value="1"/>
</dbReference>
<feature type="domain" description="YDG" evidence="4">
    <location>
        <begin position="22"/>
        <end position="170"/>
    </location>
</feature>
<accession>A0ABQ8VD40</accession>
<comment type="subcellular location">
    <subcellularLocation>
        <location evidence="2">Nucleus</location>
    </subcellularLocation>
</comment>
<dbReference type="Proteomes" id="UP001150217">
    <property type="component" value="Unassembled WGS sequence"/>
</dbReference>
<evidence type="ECO:0000256" key="1">
    <source>
        <dbReference type="ARBA" id="ARBA00023242"/>
    </source>
</evidence>
<dbReference type="InterPro" id="IPR036987">
    <property type="entry name" value="SRA-YDG_sf"/>
</dbReference>
<dbReference type="PROSITE" id="PS51015">
    <property type="entry name" value="YDG"/>
    <property type="match status" value="1"/>
</dbReference>
<evidence type="ECO:0000313" key="5">
    <source>
        <dbReference type="EMBL" id="KAJ4478603.1"/>
    </source>
</evidence>
<dbReference type="Gene3D" id="2.30.280.10">
    <property type="entry name" value="SRA-YDG"/>
    <property type="match status" value="1"/>
</dbReference>
<dbReference type="SUPFAM" id="SSF88697">
    <property type="entry name" value="PUA domain-like"/>
    <property type="match status" value="1"/>
</dbReference>
<protein>
    <submittedName>
        <fullName evidence="5">PUA-like domain-containing protein</fullName>
    </submittedName>
</protein>
<evidence type="ECO:0000256" key="2">
    <source>
        <dbReference type="PROSITE-ProRule" id="PRU00358"/>
    </source>
</evidence>
<evidence type="ECO:0000256" key="3">
    <source>
        <dbReference type="SAM" id="MobiDB-lite"/>
    </source>
</evidence>
<feature type="region of interest" description="Disordered" evidence="3">
    <location>
        <begin position="187"/>
        <end position="207"/>
    </location>
</feature>
<dbReference type="PANTHER" id="PTHR14140:SF27">
    <property type="entry name" value="OS04G0289800 PROTEIN"/>
    <property type="match status" value="1"/>
</dbReference>
<name>A0ABQ8VD40_9AGAR</name>
<gene>
    <name evidence="5" type="ORF">C8R41DRAFT_514584</name>
</gene>
<dbReference type="InterPro" id="IPR003105">
    <property type="entry name" value="SRA_YDG"/>
</dbReference>
<dbReference type="InterPro" id="IPR045134">
    <property type="entry name" value="UHRF1/2-like"/>
</dbReference>
<dbReference type="PANTHER" id="PTHR14140">
    <property type="entry name" value="E3 UBIQUITIN-PROTEIN LIGASE UHRF-RELATED"/>
    <property type="match status" value="1"/>
</dbReference>
<organism evidence="5 6">
    <name type="scientific">Lentinula lateritia</name>
    <dbReference type="NCBI Taxonomy" id="40482"/>
    <lineage>
        <taxon>Eukaryota</taxon>
        <taxon>Fungi</taxon>
        <taxon>Dikarya</taxon>
        <taxon>Basidiomycota</taxon>
        <taxon>Agaricomycotina</taxon>
        <taxon>Agaricomycetes</taxon>
        <taxon>Agaricomycetidae</taxon>
        <taxon>Agaricales</taxon>
        <taxon>Marasmiineae</taxon>
        <taxon>Omphalotaceae</taxon>
        <taxon>Lentinula</taxon>
    </lineage>
</organism>
<reference evidence="5" key="1">
    <citation type="submission" date="2022-08" db="EMBL/GenBank/DDBJ databases">
        <title>A Global Phylogenomic Analysis of the Shiitake Genus Lentinula.</title>
        <authorList>
            <consortium name="DOE Joint Genome Institute"/>
            <person name="Sierra-Patev S."/>
            <person name="Min B."/>
            <person name="Naranjo-Ortiz M."/>
            <person name="Looney B."/>
            <person name="Konkel Z."/>
            <person name="Slot J.C."/>
            <person name="Sakamoto Y."/>
            <person name="Steenwyk J.L."/>
            <person name="Rokas A."/>
            <person name="Carro J."/>
            <person name="Camarero S."/>
            <person name="Ferreira P."/>
            <person name="Molpeceres G."/>
            <person name="Ruiz-Duenas F.J."/>
            <person name="Serrano A."/>
            <person name="Henrissat B."/>
            <person name="Drula E."/>
            <person name="Hughes K.W."/>
            <person name="Mata J.L."/>
            <person name="Ishikawa N.K."/>
            <person name="Vargas-Isla R."/>
            <person name="Ushijima S."/>
            <person name="Smith C.A."/>
            <person name="Ahrendt S."/>
            <person name="Andreopoulos W."/>
            <person name="He G."/>
            <person name="Labutti K."/>
            <person name="Lipzen A."/>
            <person name="Ng V."/>
            <person name="Riley R."/>
            <person name="Sandor L."/>
            <person name="Barry K."/>
            <person name="Martinez A.T."/>
            <person name="Xiao Y."/>
            <person name="Gibbons J.G."/>
            <person name="Terashima K."/>
            <person name="Grigoriev I.V."/>
            <person name="Hibbett D.S."/>
        </authorList>
    </citation>
    <scope>NUCLEOTIDE SEQUENCE</scope>
    <source>
        <strain evidence="5">RHP3577 ss4</strain>
    </source>
</reference>
<keyword evidence="1 2" id="KW-0539">Nucleus</keyword>
<comment type="caution">
    <text evidence="5">The sequence shown here is derived from an EMBL/GenBank/DDBJ whole genome shotgun (WGS) entry which is preliminary data.</text>
</comment>
<dbReference type="Pfam" id="PF02182">
    <property type="entry name" value="SAD_SRA"/>
    <property type="match status" value="1"/>
</dbReference>